<dbReference type="Proteomes" id="UP001224775">
    <property type="component" value="Unassembled WGS sequence"/>
</dbReference>
<feature type="region of interest" description="Disordered" evidence="1">
    <location>
        <begin position="157"/>
        <end position="179"/>
    </location>
</feature>
<proteinExistence type="predicted"/>
<feature type="compositionally biased region" description="Gly residues" evidence="1">
    <location>
        <begin position="326"/>
        <end position="335"/>
    </location>
</feature>
<evidence type="ECO:0000313" key="3">
    <source>
        <dbReference type="Proteomes" id="UP001224775"/>
    </source>
</evidence>
<dbReference type="AlphaFoldDB" id="A0AAD8Y4N2"/>
<feature type="compositionally biased region" description="Basic residues" evidence="1">
    <location>
        <begin position="380"/>
        <end position="401"/>
    </location>
</feature>
<feature type="compositionally biased region" description="Low complexity" evidence="1">
    <location>
        <begin position="293"/>
        <end position="307"/>
    </location>
</feature>
<feature type="region of interest" description="Disordered" evidence="1">
    <location>
        <begin position="322"/>
        <end position="341"/>
    </location>
</feature>
<sequence length="701" mass="76964">MMMRNNSKVRFGDGTKEGATNVAAGGDGMKKKGRNGYFGNLPVRIYKPNHCLLGMTLYYLAVYAEDIPKLIKGDESDDNSDDPVKTYFSIEQRGGVIVLTVGSTGPAYDLYGASTVIATLPQRLREGMKQLSFVDTSPKKEILLTNAEVQRQQQQLLPEKDGSRRFPFLGKSATNRSSQQQQQKLLEQLSSQSAAATTTTTYDSAYFHRLYMALLATILDDDDGYMREHDDVVIKSFPRKVNNDQEYTFGNDDGGGDENHQISRMRREPTSPPTLPTLSDAKLRNWSRKSPRKGGAAASSGRFGRPAVPSDLSGFEYRPSMQQRMVGGGGGGGMSVSGFTTSTSEISEDASIMTGDHTAYTTSSQSSRDDSSTSSSSSSRSRRFMFMKKKKEKSPKRKKGKPLSAIPQDQELQLQQPVYDPFGNDDDEGNANDSIAENGVFQSLNTSNISVPKAMVNDLNKSYSYESEGKESEASAPESNASTAPESIAEPESWSPNREPPLEAPASIPFNLLFKDHSGHVRTLQENKKFVENVSNESETANREFTYTVTILGKKSTFPSSDTSVIHRFGLYPFSNPQNPSDLVHLTVIMGVPPGLNGESLKCNPPGGVWNESKRVVLWCVSELGGGEKFQLQAILEMSDDLLQSGVDPADRLEFPVMSRCQCVGGQLSDVALDVSDVDMFPAAISKNVMQRFRVSHKEKK</sequence>
<feature type="region of interest" description="Disordered" evidence="1">
    <location>
        <begin position="244"/>
        <end position="315"/>
    </location>
</feature>
<feature type="compositionally biased region" description="Basic and acidic residues" evidence="1">
    <location>
        <begin position="257"/>
        <end position="269"/>
    </location>
</feature>
<reference evidence="2" key="1">
    <citation type="submission" date="2023-06" db="EMBL/GenBank/DDBJ databases">
        <title>Survivors Of The Sea: Transcriptome response of Skeletonema marinoi to long-term dormancy.</title>
        <authorList>
            <person name="Pinder M.I.M."/>
            <person name="Kourtchenko O."/>
            <person name="Robertson E.K."/>
            <person name="Larsson T."/>
            <person name="Maumus F."/>
            <person name="Osuna-Cruz C.M."/>
            <person name="Vancaester E."/>
            <person name="Stenow R."/>
            <person name="Vandepoele K."/>
            <person name="Ploug H."/>
            <person name="Bruchert V."/>
            <person name="Godhe A."/>
            <person name="Topel M."/>
        </authorList>
    </citation>
    <scope>NUCLEOTIDE SEQUENCE</scope>
    <source>
        <strain evidence="2">R05AC</strain>
    </source>
</reference>
<keyword evidence="3" id="KW-1185">Reference proteome</keyword>
<feature type="compositionally biased region" description="Low complexity" evidence="1">
    <location>
        <begin position="474"/>
        <end position="487"/>
    </location>
</feature>
<gene>
    <name evidence="2" type="ORF">QTG54_010310</name>
</gene>
<organism evidence="2 3">
    <name type="scientific">Skeletonema marinoi</name>
    <dbReference type="NCBI Taxonomy" id="267567"/>
    <lineage>
        <taxon>Eukaryota</taxon>
        <taxon>Sar</taxon>
        <taxon>Stramenopiles</taxon>
        <taxon>Ochrophyta</taxon>
        <taxon>Bacillariophyta</taxon>
        <taxon>Coscinodiscophyceae</taxon>
        <taxon>Thalassiosirophycidae</taxon>
        <taxon>Thalassiosirales</taxon>
        <taxon>Skeletonemataceae</taxon>
        <taxon>Skeletonema</taxon>
        <taxon>Skeletonema marinoi-dohrnii complex</taxon>
    </lineage>
</organism>
<feature type="region of interest" description="Disordered" evidence="1">
    <location>
        <begin position="464"/>
        <end position="502"/>
    </location>
</feature>
<accession>A0AAD8Y4N2</accession>
<dbReference type="EMBL" id="JATAAI010000019">
    <property type="protein sequence ID" value="KAK1738994.1"/>
    <property type="molecule type" value="Genomic_DNA"/>
</dbReference>
<name>A0AAD8Y4N2_9STRA</name>
<evidence type="ECO:0008006" key="4">
    <source>
        <dbReference type="Google" id="ProtNLM"/>
    </source>
</evidence>
<comment type="caution">
    <text evidence="2">The sequence shown here is derived from an EMBL/GenBank/DDBJ whole genome shotgun (WGS) entry which is preliminary data.</text>
</comment>
<evidence type="ECO:0000313" key="2">
    <source>
        <dbReference type="EMBL" id="KAK1738994.1"/>
    </source>
</evidence>
<feature type="region of interest" description="Disordered" evidence="1">
    <location>
        <begin position="357"/>
        <end position="413"/>
    </location>
</feature>
<protein>
    <recommendedName>
        <fullName evidence="4">MHD domain-containing protein</fullName>
    </recommendedName>
</protein>
<evidence type="ECO:0000256" key="1">
    <source>
        <dbReference type="SAM" id="MobiDB-lite"/>
    </source>
</evidence>